<dbReference type="RefSeq" id="WP_003794380.1">
    <property type="nucleotide sequence ID" value="NZ_GG665871.1"/>
</dbReference>
<protein>
    <submittedName>
        <fullName evidence="2">Uncharacterized protein</fullName>
    </submittedName>
</protein>
<feature type="transmembrane region" description="Helical" evidence="1">
    <location>
        <begin position="12"/>
        <end position="32"/>
    </location>
</feature>
<proteinExistence type="predicted"/>
<dbReference type="AlphaFoldDB" id="C4GF30"/>
<reference evidence="2" key="1">
    <citation type="submission" date="2009-04" db="EMBL/GenBank/DDBJ databases">
        <authorList>
            <person name="Weinstock G."/>
            <person name="Sodergren E."/>
            <person name="Clifton S."/>
            <person name="Fulton L."/>
            <person name="Fulton B."/>
            <person name="Courtney L."/>
            <person name="Fronick C."/>
            <person name="Harrison M."/>
            <person name="Strong C."/>
            <person name="Farmer C."/>
            <person name="Delahaunty K."/>
            <person name="Markovic C."/>
            <person name="Hall O."/>
            <person name="Minx P."/>
            <person name="Tomlinson C."/>
            <person name="Mitreva M."/>
            <person name="Nelson J."/>
            <person name="Hou S."/>
            <person name="Wollam A."/>
            <person name="Pepin K.H."/>
            <person name="Johnson M."/>
            <person name="Bhonagiri V."/>
            <person name="Nash W.E."/>
            <person name="Warren W."/>
            <person name="Chinwalla A."/>
            <person name="Mardis E.R."/>
            <person name="Wilson R.K."/>
        </authorList>
    </citation>
    <scope>NUCLEOTIDE SEQUENCE [LARGE SCALE GENOMIC DNA]</scope>
    <source>
        <strain evidence="2">ATCC 51147</strain>
    </source>
</reference>
<dbReference type="EMBL" id="ACJW02000002">
    <property type="protein sequence ID" value="EEP68835.1"/>
    <property type="molecule type" value="Genomic_DNA"/>
</dbReference>
<comment type="caution">
    <text evidence="2">The sequence shown here is derived from an EMBL/GenBank/DDBJ whole genome shotgun (WGS) entry which is preliminary data.</text>
</comment>
<feature type="transmembrane region" description="Helical" evidence="1">
    <location>
        <begin position="38"/>
        <end position="58"/>
    </location>
</feature>
<evidence type="ECO:0000313" key="2">
    <source>
        <dbReference type="EMBL" id="EEP68835.1"/>
    </source>
</evidence>
<feature type="transmembrane region" description="Helical" evidence="1">
    <location>
        <begin position="110"/>
        <end position="130"/>
    </location>
</feature>
<evidence type="ECO:0000256" key="1">
    <source>
        <dbReference type="SAM" id="Phobius"/>
    </source>
</evidence>
<keyword evidence="1" id="KW-1133">Transmembrane helix</keyword>
<keyword evidence="3" id="KW-1185">Reference proteome</keyword>
<keyword evidence="1" id="KW-0812">Transmembrane</keyword>
<dbReference type="HOGENOM" id="CLU_1882964_0_0_4"/>
<dbReference type="STRING" id="629741.GCWU000324_00744"/>
<gene>
    <name evidence="2" type="ORF">GCWU000324_00744</name>
</gene>
<name>C4GF30_9NEIS</name>
<keyword evidence="1" id="KW-0472">Membrane</keyword>
<dbReference type="GeneID" id="84906924"/>
<feature type="transmembrane region" description="Helical" evidence="1">
    <location>
        <begin position="79"/>
        <end position="98"/>
    </location>
</feature>
<accession>C4GF30</accession>
<sequence>MIFRLPDMLKNAIKSAHYLSVLLPVCWLLWAWHRGGAIALALHFPLAAAGFLMLNNAFTMPLSAIYSQRCDAEPRHFSSVPLVGEIMIYIFKMAAGQAQKWQPSHDWLDVSVWILLPPAVASWLIAPWLWHRLVK</sequence>
<evidence type="ECO:0000313" key="3">
    <source>
        <dbReference type="Proteomes" id="UP000003009"/>
    </source>
</evidence>
<dbReference type="Proteomes" id="UP000003009">
    <property type="component" value="Unassembled WGS sequence"/>
</dbReference>
<organism evidence="2 3">
    <name type="scientific">Kingella oralis ATCC 51147</name>
    <dbReference type="NCBI Taxonomy" id="629741"/>
    <lineage>
        <taxon>Bacteria</taxon>
        <taxon>Pseudomonadati</taxon>
        <taxon>Pseudomonadota</taxon>
        <taxon>Betaproteobacteria</taxon>
        <taxon>Neisseriales</taxon>
        <taxon>Neisseriaceae</taxon>
        <taxon>Kingella</taxon>
    </lineage>
</organism>